<evidence type="ECO:0000313" key="2">
    <source>
        <dbReference type="EMBL" id="MCL7038376.1"/>
    </source>
</evidence>
<organism evidence="2 3">
    <name type="scientific">Papaver nudicaule</name>
    <name type="common">Iceland poppy</name>
    <dbReference type="NCBI Taxonomy" id="74823"/>
    <lineage>
        <taxon>Eukaryota</taxon>
        <taxon>Viridiplantae</taxon>
        <taxon>Streptophyta</taxon>
        <taxon>Embryophyta</taxon>
        <taxon>Tracheophyta</taxon>
        <taxon>Spermatophyta</taxon>
        <taxon>Magnoliopsida</taxon>
        <taxon>Ranunculales</taxon>
        <taxon>Papaveraceae</taxon>
        <taxon>Papaveroideae</taxon>
        <taxon>Papaver</taxon>
    </lineage>
</organism>
<evidence type="ECO:0000313" key="3">
    <source>
        <dbReference type="Proteomes" id="UP001177140"/>
    </source>
</evidence>
<dbReference type="Proteomes" id="UP001177140">
    <property type="component" value="Unassembled WGS sequence"/>
</dbReference>
<feature type="chain" id="PRO_5041217170" evidence="1">
    <location>
        <begin position="30"/>
        <end position="83"/>
    </location>
</feature>
<accession>A0AA41VAY5</accession>
<gene>
    <name evidence="2" type="ORF">MKW94_005933</name>
</gene>
<keyword evidence="1" id="KW-0732">Signal</keyword>
<evidence type="ECO:0000256" key="1">
    <source>
        <dbReference type="SAM" id="SignalP"/>
    </source>
</evidence>
<reference evidence="2" key="1">
    <citation type="submission" date="2022-03" db="EMBL/GenBank/DDBJ databases">
        <title>A functionally conserved STORR gene fusion in Papaver species that diverged 16.8 million years ago.</title>
        <authorList>
            <person name="Catania T."/>
        </authorList>
    </citation>
    <scope>NUCLEOTIDE SEQUENCE</scope>
    <source>
        <strain evidence="2">S-191538</strain>
    </source>
</reference>
<protein>
    <submittedName>
        <fullName evidence="2">Uncharacterized protein</fullName>
    </submittedName>
</protein>
<keyword evidence="3" id="KW-1185">Reference proteome</keyword>
<feature type="signal peptide" evidence="1">
    <location>
        <begin position="1"/>
        <end position="29"/>
    </location>
</feature>
<proteinExistence type="predicted"/>
<name>A0AA41VAY5_PAPNU</name>
<sequence>MAKAHLSLSPVLIAFLLVLVVADVGYVRGQCEVHTVDSCDGSNCDSYCVGASSFAIHHSSCVSLVLDDGFGPYISDQCTCCGS</sequence>
<dbReference type="AlphaFoldDB" id="A0AA41VAY5"/>
<comment type="caution">
    <text evidence="2">The sequence shown here is derived from an EMBL/GenBank/DDBJ whole genome shotgun (WGS) entry which is preliminary data.</text>
</comment>
<dbReference type="EMBL" id="JAJJMA010189888">
    <property type="protein sequence ID" value="MCL7038376.1"/>
    <property type="molecule type" value="Genomic_DNA"/>
</dbReference>